<dbReference type="EC" id="2.3.1.-" evidence="5"/>
<evidence type="ECO:0000256" key="1">
    <source>
        <dbReference type="ARBA" id="ARBA00006383"/>
    </source>
</evidence>
<dbReference type="Pfam" id="PF02522">
    <property type="entry name" value="Antibiotic_NAT"/>
    <property type="match status" value="1"/>
</dbReference>
<dbReference type="InterPro" id="IPR003679">
    <property type="entry name" value="Amioglycoside_AcTrfase"/>
</dbReference>
<dbReference type="GO" id="GO:0046353">
    <property type="term" value="F:aminoglycoside 3-N-acetyltransferase activity"/>
    <property type="evidence" value="ECO:0007669"/>
    <property type="project" value="UniProtKB-EC"/>
</dbReference>
<evidence type="ECO:0000313" key="7">
    <source>
        <dbReference type="Proteomes" id="UP000024900"/>
    </source>
</evidence>
<dbReference type="AlphaFoldDB" id="A0A837CBS0"/>
<comment type="caution">
    <text evidence="6">The sequence shown here is derived from an EMBL/GenBank/DDBJ whole genome shotgun (WGS) entry which is preliminary data.</text>
</comment>
<organism evidence="6 7">
    <name type="scientific">Bradyrhizobium diazoefficiens SEMIA 5080</name>
    <dbReference type="NCBI Taxonomy" id="754504"/>
    <lineage>
        <taxon>Bacteria</taxon>
        <taxon>Pseudomonadati</taxon>
        <taxon>Pseudomonadota</taxon>
        <taxon>Alphaproteobacteria</taxon>
        <taxon>Hyphomicrobiales</taxon>
        <taxon>Nitrobacteraceae</taxon>
        <taxon>Bradyrhizobium</taxon>
    </lineage>
</organism>
<keyword evidence="5" id="KW-0046">Antibiotic resistance</keyword>
<keyword evidence="3 5" id="KW-0808">Transferase</keyword>
<dbReference type="Proteomes" id="UP000024900">
    <property type="component" value="Unassembled WGS sequence"/>
</dbReference>
<dbReference type="SUPFAM" id="SSF110710">
    <property type="entry name" value="TTHA0583/YokD-like"/>
    <property type="match status" value="1"/>
</dbReference>
<reference evidence="6 7" key="1">
    <citation type="journal article" date="2014" name="BMC Genomics">
        <title>Comparative genomics of Bradyrhizobium japonicum CPAC 15 and Bradyrhizobium diazoefficiens CPAC 7: elite model strains for understanding symbiotic performance with soybean.</title>
        <authorList>
            <person name="Siqueira A.F."/>
            <person name="Ormeno-Orrillo E."/>
            <person name="Souza R.C."/>
            <person name="Rodrigues E.P."/>
            <person name="Almeida L.G."/>
            <person name="Barcellos F.G."/>
            <person name="Batista J.S."/>
            <person name="Nakatami A.S."/>
            <person name="Martinez-Romero E."/>
            <person name="Vasconcelos A.T."/>
            <person name="Hungria M."/>
        </authorList>
    </citation>
    <scope>NUCLEOTIDE SEQUENCE [LARGE SCALE GENOMIC DNA]</scope>
    <source>
        <strain evidence="6 7">SEMIA 5080</strain>
    </source>
</reference>
<dbReference type="GO" id="GO:0046677">
    <property type="term" value="P:response to antibiotic"/>
    <property type="evidence" value="ECO:0007669"/>
    <property type="project" value="UniProtKB-KW"/>
</dbReference>
<protein>
    <recommendedName>
        <fullName evidence="2 5">Aminoglycoside N(3)-acetyltransferase</fullName>
        <ecNumber evidence="5">2.3.1.-</ecNumber>
    </recommendedName>
</protein>
<dbReference type="InterPro" id="IPR028345">
    <property type="entry name" value="Antibiotic_NAT-like"/>
</dbReference>
<evidence type="ECO:0000256" key="5">
    <source>
        <dbReference type="RuleBase" id="RU365031"/>
    </source>
</evidence>
<evidence type="ECO:0000256" key="4">
    <source>
        <dbReference type="ARBA" id="ARBA00023315"/>
    </source>
</evidence>
<dbReference type="RefSeq" id="WP_028175733.1">
    <property type="nucleotide sequence ID" value="NZ_ADOU02000005.1"/>
</dbReference>
<keyword evidence="4 5" id="KW-0012">Acyltransferase</keyword>
<evidence type="ECO:0000256" key="3">
    <source>
        <dbReference type="ARBA" id="ARBA00022679"/>
    </source>
</evidence>
<accession>A0A837CBS0</accession>
<evidence type="ECO:0000256" key="2">
    <source>
        <dbReference type="ARBA" id="ARBA00012882"/>
    </source>
</evidence>
<sequence>MSLKKEAFYLLRRATSISMRQYLKSRLWRLRLKCAPLIQAWNGTFSTAELEYEIRRHLPDDFDILMVHCSYNNLTPMYRDDPGKLLKTFLRITGPDRTLAMPAFFFGTAEKYYLDYYRANPQFSVRRTPSQMGIVSELFRHLKVVLRSLHPTHSVCALGPLAEELTRSHHLSSAECGPLSPFGVMARYKTVILGVGTEYYRSLTQVHAIEDHMGPDFPIPRECEEPIRVTLIDGVGQHIPYVMSAPLSHKFVLRIERLSAFLRPGVLTVWKYRGVPLYCVEASEINRALGAAAASGKTLYIAA</sequence>
<proteinExistence type="inferred from homology"/>
<dbReference type="EMBL" id="ADOU02000005">
    <property type="protein sequence ID" value="KGJ66764.1"/>
    <property type="molecule type" value="Genomic_DNA"/>
</dbReference>
<name>A0A837CBS0_9BRAD</name>
<dbReference type="PANTHER" id="PTHR11104">
    <property type="entry name" value="AMINOGLYCOSIDE N3-ACETYLTRANSFERASE"/>
    <property type="match status" value="1"/>
</dbReference>
<comment type="similarity">
    <text evidence="1 5">Belongs to the antibiotic N-acetyltransferase family.</text>
</comment>
<comment type="catalytic activity">
    <reaction evidence="5">
        <text>a 2-deoxystreptamine antibiotic + acetyl-CoA = an N(3)-acetyl-2-deoxystreptamine antibiotic + CoA + H(+)</text>
        <dbReference type="Rhea" id="RHEA:12665"/>
        <dbReference type="ChEBI" id="CHEBI:15378"/>
        <dbReference type="ChEBI" id="CHEBI:57287"/>
        <dbReference type="ChEBI" id="CHEBI:57288"/>
        <dbReference type="ChEBI" id="CHEBI:57921"/>
        <dbReference type="ChEBI" id="CHEBI:77452"/>
        <dbReference type="EC" id="2.3.1.81"/>
    </reaction>
</comment>
<gene>
    <name evidence="6" type="ORF">BJA5080_03386</name>
</gene>
<evidence type="ECO:0000313" key="6">
    <source>
        <dbReference type="EMBL" id="KGJ66764.1"/>
    </source>
</evidence>
<dbReference type="PANTHER" id="PTHR11104:SF0">
    <property type="entry name" value="SPBETA PROPHAGE-DERIVED AMINOGLYCOSIDE N(3')-ACETYLTRANSFERASE-LIKE PROTEIN YOKD"/>
    <property type="match status" value="1"/>
</dbReference>